<protein>
    <submittedName>
        <fullName evidence="1">Uncharacterized protein</fullName>
    </submittedName>
</protein>
<dbReference type="AlphaFoldDB" id="A0A821N0K9"/>
<reference evidence="1" key="1">
    <citation type="submission" date="2021-02" db="EMBL/GenBank/DDBJ databases">
        <authorList>
            <person name="Nowell W R."/>
        </authorList>
    </citation>
    <scope>NUCLEOTIDE SEQUENCE</scope>
</reference>
<sequence>MQTGVDFIKKFNDHNNHTSGLTVTQYTDENYYLPSNDNNQTILTSRSATLERSADSGILVDE</sequence>
<organism evidence="1 2">
    <name type="scientific">Rotaria magnacalcarata</name>
    <dbReference type="NCBI Taxonomy" id="392030"/>
    <lineage>
        <taxon>Eukaryota</taxon>
        <taxon>Metazoa</taxon>
        <taxon>Spiralia</taxon>
        <taxon>Gnathifera</taxon>
        <taxon>Rotifera</taxon>
        <taxon>Eurotatoria</taxon>
        <taxon>Bdelloidea</taxon>
        <taxon>Philodinida</taxon>
        <taxon>Philodinidae</taxon>
        <taxon>Rotaria</taxon>
    </lineage>
</organism>
<gene>
    <name evidence="1" type="ORF">OVN521_LOCUS50999</name>
</gene>
<proteinExistence type="predicted"/>
<accession>A0A821N0K9</accession>
<keyword evidence="2" id="KW-1185">Reference proteome</keyword>
<dbReference type="EMBL" id="CAJOBG010120414">
    <property type="protein sequence ID" value="CAF4775868.1"/>
    <property type="molecule type" value="Genomic_DNA"/>
</dbReference>
<evidence type="ECO:0000313" key="2">
    <source>
        <dbReference type="Proteomes" id="UP000663866"/>
    </source>
</evidence>
<name>A0A821N0K9_9BILA</name>
<comment type="caution">
    <text evidence="1">The sequence shown here is derived from an EMBL/GenBank/DDBJ whole genome shotgun (WGS) entry which is preliminary data.</text>
</comment>
<dbReference type="Proteomes" id="UP000663866">
    <property type="component" value="Unassembled WGS sequence"/>
</dbReference>
<evidence type="ECO:0000313" key="1">
    <source>
        <dbReference type="EMBL" id="CAF4775868.1"/>
    </source>
</evidence>
<feature type="non-terminal residue" evidence="1">
    <location>
        <position position="62"/>
    </location>
</feature>